<protein>
    <submittedName>
        <fullName evidence="7">Transcriptional regulator, TetR family</fullName>
    </submittedName>
</protein>
<dbReference type="Proteomes" id="UP000791080">
    <property type="component" value="Unassembled WGS sequence"/>
</dbReference>
<dbReference type="EMBL" id="AUBJ02000001">
    <property type="protein sequence ID" value="MCP2332548.1"/>
    <property type="molecule type" value="Genomic_DNA"/>
</dbReference>
<feature type="region of interest" description="Disordered" evidence="5">
    <location>
        <begin position="201"/>
        <end position="228"/>
    </location>
</feature>
<keyword evidence="3" id="KW-0804">Transcription</keyword>
<dbReference type="InterPro" id="IPR050109">
    <property type="entry name" value="HTH-type_TetR-like_transc_reg"/>
</dbReference>
<accession>A0ABT1JK52</accession>
<evidence type="ECO:0000259" key="6">
    <source>
        <dbReference type="PROSITE" id="PS50977"/>
    </source>
</evidence>
<keyword evidence="2 4" id="KW-0238">DNA-binding</keyword>
<proteinExistence type="predicted"/>
<evidence type="ECO:0000256" key="5">
    <source>
        <dbReference type="SAM" id="MobiDB-lite"/>
    </source>
</evidence>
<evidence type="ECO:0000256" key="1">
    <source>
        <dbReference type="ARBA" id="ARBA00023015"/>
    </source>
</evidence>
<dbReference type="InterPro" id="IPR001647">
    <property type="entry name" value="HTH_TetR"/>
</dbReference>
<dbReference type="Pfam" id="PF18556">
    <property type="entry name" value="TetR_C_35"/>
    <property type="match status" value="1"/>
</dbReference>
<evidence type="ECO:0000313" key="8">
    <source>
        <dbReference type="Proteomes" id="UP000791080"/>
    </source>
</evidence>
<dbReference type="InterPro" id="IPR009057">
    <property type="entry name" value="Homeodomain-like_sf"/>
</dbReference>
<sequence length="228" mass="24046">MISVDSATRLPVRVKMSLRDTLLAGAVELLTERGFHKLRMSDVAATAGVSRQTVYNEFGGKETLAHAVALSRAHAYLDGVGAVLAASDDPVAGVKAAVRHTLDRTVEDPLLTSILTGINATALFPFLHAPDRVTLRAAVELISKHLRQQLPRMPPSATVFYAESIVRLTLSHLLLPSSSPAEAADSVTAIAATLLAPHLSAHAQRRRPARGIAKPGGPRASHLGGASN</sequence>
<evidence type="ECO:0000256" key="4">
    <source>
        <dbReference type="PROSITE-ProRule" id="PRU00335"/>
    </source>
</evidence>
<dbReference type="InterPro" id="IPR040611">
    <property type="entry name" value="AlkX_C"/>
</dbReference>
<dbReference type="PROSITE" id="PS50977">
    <property type="entry name" value="HTH_TETR_2"/>
    <property type="match status" value="1"/>
</dbReference>
<feature type="DNA-binding region" description="H-T-H motif" evidence="4">
    <location>
        <begin position="39"/>
        <end position="58"/>
    </location>
</feature>
<name>A0ABT1JK52_ACTCY</name>
<evidence type="ECO:0000256" key="2">
    <source>
        <dbReference type="ARBA" id="ARBA00023125"/>
    </source>
</evidence>
<dbReference type="SUPFAM" id="SSF46689">
    <property type="entry name" value="Homeodomain-like"/>
    <property type="match status" value="1"/>
</dbReference>
<organism evidence="7 8">
    <name type="scientific">Actinoalloteichus caeruleus DSM 43889</name>
    <dbReference type="NCBI Taxonomy" id="1120930"/>
    <lineage>
        <taxon>Bacteria</taxon>
        <taxon>Bacillati</taxon>
        <taxon>Actinomycetota</taxon>
        <taxon>Actinomycetes</taxon>
        <taxon>Pseudonocardiales</taxon>
        <taxon>Pseudonocardiaceae</taxon>
        <taxon>Actinoalloteichus</taxon>
        <taxon>Actinoalloteichus cyanogriseus</taxon>
    </lineage>
</organism>
<evidence type="ECO:0000313" key="7">
    <source>
        <dbReference type="EMBL" id="MCP2332548.1"/>
    </source>
</evidence>
<evidence type="ECO:0000256" key="3">
    <source>
        <dbReference type="ARBA" id="ARBA00023163"/>
    </source>
</evidence>
<dbReference type="Pfam" id="PF00440">
    <property type="entry name" value="TetR_N"/>
    <property type="match status" value="1"/>
</dbReference>
<keyword evidence="1" id="KW-0805">Transcription regulation</keyword>
<keyword evidence="8" id="KW-1185">Reference proteome</keyword>
<comment type="caution">
    <text evidence="7">The sequence shown here is derived from an EMBL/GenBank/DDBJ whole genome shotgun (WGS) entry which is preliminary data.</text>
</comment>
<dbReference type="PANTHER" id="PTHR30055">
    <property type="entry name" value="HTH-TYPE TRANSCRIPTIONAL REGULATOR RUTR"/>
    <property type="match status" value="1"/>
</dbReference>
<dbReference type="PRINTS" id="PR00455">
    <property type="entry name" value="HTHTETR"/>
</dbReference>
<gene>
    <name evidence="7" type="ORF">G443_002818</name>
</gene>
<dbReference type="Gene3D" id="1.10.357.10">
    <property type="entry name" value="Tetracycline Repressor, domain 2"/>
    <property type="match status" value="1"/>
</dbReference>
<dbReference type="PANTHER" id="PTHR30055:SF234">
    <property type="entry name" value="HTH-TYPE TRANSCRIPTIONAL REGULATOR BETI"/>
    <property type="match status" value="1"/>
</dbReference>
<reference evidence="7 8" key="1">
    <citation type="submission" date="2022-06" db="EMBL/GenBank/DDBJ databases">
        <title>Genomic Encyclopedia of Type Strains, Phase I: the one thousand microbial genomes (KMG-I) project.</title>
        <authorList>
            <person name="Kyrpides N."/>
        </authorList>
    </citation>
    <scope>NUCLEOTIDE SEQUENCE [LARGE SCALE GENOMIC DNA]</scope>
    <source>
        <strain evidence="7 8">DSM 43889</strain>
    </source>
</reference>
<feature type="domain" description="HTH tetR-type" evidence="6">
    <location>
        <begin position="16"/>
        <end position="76"/>
    </location>
</feature>